<name>W4R1G0_HALA3</name>
<accession>W4R1G0</accession>
<proteinExistence type="predicted"/>
<comment type="caution">
    <text evidence="1">The sequence shown here is derived from an EMBL/GenBank/DDBJ whole genome shotgun (WGS) entry which is preliminary data.</text>
</comment>
<dbReference type="STRING" id="1236973.JCM9157_4666"/>
<dbReference type="EMBL" id="BAUV01000070">
    <property type="protein sequence ID" value="GAE37389.1"/>
    <property type="molecule type" value="Genomic_DNA"/>
</dbReference>
<dbReference type="OrthoDB" id="2372078at2"/>
<gene>
    <name evidence="1" type="ORF">JCM9157_4666</name>
</gene>
<sequence length="274" mass="32808">MIENQVSPGDKKHLKTIEQLINKVQDNSIIIWGALNFPHSLMDRVAEMVSNVRDREITFFAVEINKNILPILDEINKLHVLQVMDHLHLLDEEDIYDDILNKFLSCKEDNESVLVLYKNEKLNDRERRNIYIVRELRDRIKYPNVYREKQTYDINKIRYGGGRTGIDFQLYFHHSKLNHAVVSCQFTRESYNVFKALEEKTGKLALRIEKEVVFDPIEMKVYSIVQEYKHMFDKIDKLAELMELYIFYLSNYTFYYGRDNQEEMWTQHPEGLLE</sequence>
<reference evidence="1 2" key="1">
    <citation type="journal article" date="2014" name="Genome Announc.">
        <title>Draft Genome Sequences of Three Alkaliphilic Bacillus Strains, Bacillus wakoensis JCM 9140T, Bacillus akibai JCM 9157T, and Bacillus hemicellulosilyticus JCM 9152T.</title>
        <authorList>
            <person name="Yuki M."/>
            <person name="Oshima K."/>
            <person name="Suda W."/>
            <person name="Oshida Y."/>
            <person name="Kitamura K."/>
            <person name="Iida T."/>
            <person name="Hattori M."/>
            <person name="Ohkuma M."/>
        </authorList>
    </citation>
    <scope>NUCLEOTIDE SEQUENCE [LARGE SCALE GENOMIC DNA]</scope>
    <source>
        <strain evidence="1 2">JCM 9157</strain>
    </source>
</reference>
<keyword evidence="2" id="KW-1185">Reference proteome</keyword>
<dbReference type="AlphaFoldDB" id="W4R1G0"/>
<organism evidence="1 2">
    <name type="scientific">Halalkalibacter akibai (strain ATCC 43226 / DSM 21942 / CIP 109018 / JCM 9157 / 1139)</name>
    <name type="common">Bacillus akibai</name>
    <dbReference type="NCBI Taxonomy" id="1236973"/>
    <lineage>
        <taxon>Bacteria</taxon>
        <taxon>Bacillati</taxon>
        <taxon>Bacillota</taxon>
        <taxon>Bacilli</taxon>
        <taxon>Bacillales</taxon>
        <taxon>Bacillaceae</taxon>
        <taxon>Halalkalibacter</taxon>
    </lineage>
</organism>
<dbReference type="Proteomes" id="UP000018896">
    <property type="component" value="Unassembled WGS sequence"/>
</dbReference>
<evidence type="ECO:0000313" key="2">
    <source>
        <dbReference type="Proteomes" id="UP000018896"/>
    </source>
</evidence>
<protein>
    <submittedName>
        <fullName evidence="1">Uncharacterized protein</fullName>
    </submittedName>
</protein>
<evidence type="ECO:0000313" key="1">
    <source>
        <dbReference type="EMBL" id="GAE37389.1"/>
    </source>
</evidence>
<dbReference type="RefSeq" id="WP_148296937.1">
    <property type="nucleotide sequence ID" value="NZ_BAUV01000070.1"/>
</dbReference>